<gene>
    <name evidence="2" type="ORF">g.41634</name>
</gene>
<organism evidence="2">
    <name type="scientific">Cuerna arida</name>
    <dbReference type="NCBI Taxonomy" id="1464854"/>
    <lineage>
        <taxon>Eukaryota</taxon>
        <taxon>Metazoa</taxon>
        <taxon>Ecdysozoa</taxon>
        <taxon>Arthropoda</taxon>
        <taxon>Hexapoda</taxon>
        <taxon>Insecta</taxon>
        <taxon>Pterygota</taxon>
        <taxon>Neoptera</taxon>
        <taxon>Paraneoptera</taxon>
        <taxon>Hemiptera</taxon>
        <taxon>Auchenorrhyncha</taxon>
        <taxon>Membracoidea</taxon>
        <taxon>Cicadellidae</taxon>
        <taxon>Cicadellinae</taxon>
        <taxon>Proconiini</taxon>
        <taxon>Cuerna</taxon>
    </lineage>
</organism>
<feature type="compositionally biased region" description="Basic and acidic residues" evidence="1">
    <location>
        <begin position="734"/>
        <end position="745"/>
    </location>
</feature>
<dbReference type="AlphaFoldDB" id="A0A1B6EP47"/>
<name>A0A1B6EP47_9HEMI</name>
<dbReference type="EMBL" id="GECZ01030146">
    <property type="protein sequence ID" value="JAS39623.1"/>
    <property type="molecule type" value="Transcribed_RNA"/>
</dbReference>
<reference evidence="2" key="1">
    <citation type="submission" date="2015-11" db="EMBL/GenBank/DDBJ databases">
        <title>De novo transcriptome assembly of four potential Pierce s Disease insect vectors from Arizona vineyards.</title>
        <authorList>
            <person name="Tassone E.E."/>
        </authorList>
    </citation>
    <scope>NUCLEOTIDE SEQUENCE</scope>
</reference>
<proteinExistence type="predicted"/>
<feature type="compositionally biased region" description="Basic and acidic residues" evidence="1">
    <location>
        <begin position="700"/>
        <end position="719"/>
    </location>
</feature>
<feature type="region of interest" description="Disordered" evidence="1">
    <location>
        <begin position="421"/>
        <end position="457"/>
    </location>
</feature>
<protein>
    <submittedName>
        <fullName evidence="2">Uncharacterized protein</fullName>
    </submittedName>
</protein>
<feature type="compositionally biased region" description="Basic and acidic residues" evidence="1">
    <location>
        <begin position="597"/>
        <end position="616"/>
    </location>
</feature>
<feature type="region of interest" description="Disordered" evidence="1">
    <location>
        <begin position="590"/>
        <end position="617"/>
    </location>
</feature>
<evidence type="ECO:0000256" key="1">
    <source>
        <dbReference type="SAM" id="MobiDB-lite"/>
    </source>
</evidence>
<feature type="region of interest" description="Disordered" evidence="1">
    <location>
        <begin position="292"/>
        <end position="312"/>
    </location>
</feature>
<feature type="region of interest" description="Disordered" evidence="1">
    <location>
        <begin position="669"/>
        <end position="754"/>
    </location>
</feature>
<evidence type="ECO:0000313" key="2">
    <source>
        <dbReference type="EMBL" id="JAS39623.1"/>
    </source>
</evidence>
<feature type="compositionally biased region" description="Polar residues" evidence="1">
    <location>
        <begin position="346"/>
        <end position="384"/>
    </location>
</feature>
<feature type="non-terminal residue" evidence="2">
    <location>
        <position position="1"/>
    </location>
</feature>
<sequence length="782" mass="87874">RKSSNLEEALNELEAIYKSLRLGEEGYLEKVAKEKAVYENNRLDPSNWNAWVQSRGFESDSSFNYSRSSLESVDSIDSPLRRTNTRRSGVPDRVTDDMAYRRLNKKDRPPPQEQEVISQAGSFLLVSPTLSPPPFIEPPPVPPVKNEPDITLDDVVYRNIKHVQNTLKVLDPQPPFGIPLGPITPAPTSDYLHVTPKETYRPTFKPRKTPDVISDDLAFRNLRKDNNKEALFTPEDTTLIDSPTLKKKRAVRSLSANLLSIIQKESKLLNNNNKLLHNNNNNVQSDLEKSQSFTDVTDADNMNRLSSKNSCMEEKKLNDLSVKKNLSGDDSDTTPRVSRHFMFGTSSPMIATSSETLTGSKNSLITPDSRPPSQKMSQNSSPRLSLTPERRHTTDGIQVLPRNSISPAKHVPLKTEFLKINNSTNTPKPKPMDFRRSPTPDSHTFTYHSDKKEKGPPVIYDQTESDLLAILAREAKEASEQLSKELNELNFDKKPKIACDQTCSNINLTRNVDEQETCTSKENITQHTVLKPLAIGKIIPHKPVKLNTFCITEDNKLENKQTIVTEKHSEIEGSKSMTDLLKELTRTLDFDFGTSPKENENEPETKPELPEERAEEILTPDETIEQEIFSEAIEHGTHKKEAEDIYFSSVEEIPCQHLSPAETSLLSSLHETTETEQEVHNVSPVNNSFPLDLSEGNEQEILKPEAPEPQRSHRQKLNESCDIGKIQPNDDQGDFERRGDRDSSDGRGPGGCSMDCSSLADEGKTSLKSCVTQWTTCVNNSV</sequence>
<accession>A0A1B6EP47</accession>
<feature type="region of interest" description="Disordered" evidence="1">
    <location>
        <begin position="346"/>
        <end position="396"/>
    </location>
</feature>